<dbReference type="GO" id="GO:0019632">
    <property type="term" value="P:shikimate metabolic process"/>
    <property type="evidence" value="ECO:0007669"/>
    <property type="project" value="TreeGrafter"/>
</dbReference>
<sequence length="183" mass="19496">MPSDQYAVFGHPISHSKSPRIHTLFAQQTGQRIEYTARDVPADIFKEELKNFADGGGRGLSCTVPLKELAWHIANEKSERANRARAVNTLVIGNDGKLFGDNTDGVGLMRDLTENLGVTVTGLDILLLGAGGASRGVIDPLLAGKPSRLIIANRTLAKAEKLASEFSDRGGIAALGFESLNGE</sequence>
<gene>
    <name evidence="10" type="ORF">DM484_19025</name>
</gene>
<keyword evidence="6" id="KW-0057">Aromatic amino acid biosynthesis</keyword>
<dbReference type="InterPro" id="IPR046346">
    <property type="entry name" value="Aminoacid_DH-like_N_sf"/>
</dbReference>
<dbReference type="PANTHER" id="PTHR21089:SF1">
    <property type="entry name" value="BIFUNCTIONAL 3-DEHYDROQUINATE DEHYDRATASE_SHIKIMATE DEHYDROGENASE, CHLOROPLASTIC"/>
    <property type="match status" value="1"/>
</dbReference>
<feature type="domain" description="Shikimate dehydrogenase substrate binding N-terminal" evidence="9">
    <location>
        <begin position="8"/>
        <end position="90"/>
    </location>
</feature>
<keyword evidence="4" id="KW-0521">NADP</keyword>
<evidence type="ECO:0000256" key="7">
    <source>
        <dbReference type="ARBA" id="ARBA00049442"/>
    </source>
</evidence>
<evidence type="ECO:0000256" key="3">
    <source>
        <dbReference type="ARBA" id="ARBA00022605"/>
    </source>
</evidence>
<evidence type="ECO:0000313" key="11">
    <source>
        <dbReference type="Proteomes" id="UP000249396"/>
    </source>
</evidence>
<evidence type="ECO:0000256" key="1">
    <source>
        <dbReference type="ARBA" id="ARBA00004871"/>
    </source>
</evidence>
<dbReference type="InterPro" id="IPR036291">
    <property type="entry name" value="NAD(P)-bd_dom_sf"/>
</dbReference>
<dbReference type="FunFam" id="3.40.50.10860:FF:000006">
    <property type="entry name" value="Shikimate dehydrogenase (NADP(+))"/>
    <property type="match status" value="1"/>
</dbReference>
<dbReference type="Pfam" id="PF08501">
    <property type="entry name" value="Shikimate_dh_N"/>
    <property type="match status" value="1"/>
</dbReference>
<feature type="domain" description="Quinate/shikimate 5-dehydrogenase/glutamyl-tRNA reductase" evidence="8">
    <location>
        <begin position="120"/>
        <end position="169"/>
    </location>
</feature>
<dbReference type="GO" id="GO:0008652">
    <property type="term" value="P:amino acid biosynthetic process"/>
    <property type="evidence" value="ECO:0007669"/>
    <property type="project" value="UniProtKB-KW"/>
</dbReference>
<dbReference type="NCBIfam" id="NF001310">
    <property type="entry name" value="PRK00258.1-2"/>
    <property type="match status" value="1"/>
</dbReference>
<dbReference type="Proteomes" id="UP000249396">
    <property type="component" value="Unassembled WGS sequence"/>
</dbReference>
<evidence type="ECO:0000256" key="5">
    <source>
        <dbReference type="ARBA" id="ARBA00023002"/>
    </source>
</evidence>
<dbReference type="InterPro" id="IPR006151">
    <property type="entry name" value="Shikm_DH/Glu-tRNA_Rdtase"/>
</dbReference>
<dbReference type="SUPFAM" id="SSF53223">
    <property type="entry name" value="Aminoacid dehydrogenase-like, N-terminal domain"/>
    <property type="match status" value="1"/>
</dbReference>
<evidence type="ECO:0000256" key="4">
    <source>
        <dbReference type="ARBA" id="ARBA00022857"/>
    </source>
</evidence>
<dbReference type="GO" id="GO:0004764">
    <property type="term" value="F:shikimate 3-dehydrogenase (NADP+) activity"/>
    <property type="evidence" value="ECO:0007669"/>
    <property type="project" value="UniProtKB-EC"/>
</dbReference>
<comment type="pathway">
    <text evidence="1">Metabolic intermediate biosynthesis; chorismate biosynthesis; chorismate from D-erythrose 4-phosphate and phosphoenolpyruvate: step 4/7.</text>
</comment>
<protein>
    <recommendedName>
        <fullName evidence="2">shikimate dehydrogenase (NADP(+))</fullName>
        <ecNumber evidence="2">1.1.1.25</ecNumber>
    </recommendedName>
</protein>
<proteinExistence type="predicted"/>
<keyword evidence="3" id="KW-0028">Amino-acid biosynthesis</keyword>
<comment type="catalytic activity">
    <reaction evidence="7">
        <text>shikimate + NADP(+) = 3-dehydroshikimate + NADPH + H(+)</text>
        <dbReference type="Rhea" id="RHEA:17737"/>
        <dbReference type="ChEBI" id="CHEBI:15378"/>
        <dbReference type="ChEBI" id="CHEBI:16630"/>
        <dbReference type="ChEBI" id="CHEBI:36208"/>
        <dbReference type="ChEBI" id="CHEBI:57783"/>
        <dbReference type="ChEBI" id="CHEBI:58349"/>
        <dbReference type="EC" id="1.1.1.25"/>
    </reaction>
</comment>
<dbReference type="InterPro" id="IPR022893">
    <property type="entry name" value="Shikimate_DH_fam"/>
</dbReference>
<evidence type="ECO:0000313" key="10">
    <source>
        <dbReference type="EMBL" id="PZN75327.1"/>
    </source>
</evidence>
<dbReference type="GO" id="GO:0009423">
    <property type="term" value="P:chorismate biosynthetic process"/>
    <property type="evidence" value="ECO:0007669"/>
    <property type="project" value="UniProtKB-UniPathway"/>
</dbReference>
<dbReference type="AlphaFoldDB" id="A0A2W4SXR3"/>
<dbReference type="EMBL" id="QJPH01000389">
    <property type="protein sequence ID" value="PZN75327.1"/>
    <property type="molecule type" value="Genomic_DNA"/>
</dbReference>
<keyword evidence="5" id="KW-0560">Oxidoreductase</keyword>
<comment type="caution">
    <text evidence="10">The sequence shown here is derived from an EMBL/GenBank/DDBJ whole genome shotgun (WGS) entry which is preliminary data.</text>
</comment>
<dbReference type="GO" id="GO:0050661">
    <property type="term" value="F:NADP binding"/>
    <property type="evidence" value="ECO:0007669"/>
    <property type="project" value="TreeGrafter"/>
</dbReference>
<evidence type="ECO:0000259" key="9">
    <source>
        <dbReference type="Pfam" id="PF08501"/>
    </source>
</evidence>
<dbReference type="GO" id="GO:0009073">
    <property type="term" value="P:aromatic amino acid family biosynthetic process"/>
    <property type="evidence" value="ECO:0007669"/>
    <property type="project" value="UniProtKB-KW"/>
</dbReference>
<name>A0A2W4SXR3_9GAMM</name>
<dbReference type="SUPFAM" id="SSF51735">
    <property type="entry name" value="NAD(P)-binding Rossmann-fold domains"/>
    <property type="match status" value="1"/>
</dbReference>
<dbReference type="InterPro" id="IPR013708">
    <property type="entry name" value="Shikimate_DH-bd_N"/>
</dbReference>
<dbReference type="Pfam" id="PF01488">
    <property type="entry name" value="Shikimate_DH"/>
    <property type="match status" value="1"/>
</dbReference>
<dbReference type="EC" id="1.1.1.25" evidence="2"/>
<evidence type="ECO:0000256" key="6">
    <source>
        <dbReference type="ARBA" id="ARBA00023141"/>
    </source>
</evidence>
<dbReference type="UniPathway" id="UPA00053">
    <property type="reaction ID" value="UER00087"/>
</dbReference>
<evidence type="ECO:0000259" key="8">
    <source>
        <dbReference type="Pfam" id="PF01488"/>
    </source>
</evidence>
<evidence type="ECO:0000256" key="2">
    <source>
        <dbReference type="ARBA" id="ARBA00012962"/>
    </source>
</evidence>
<dbReference type="Gene3D" id="3.40.50.720">
    <property type="entry name" value="NAD(P)-binding Rossmann-like Domain"/>
    <property type="match status" value="1"/>
</dbReference>
<feature type="non-terminal residue" evidence="10">
    <location>
        <position position="183"/>
    </location>
</feature>
<organism evidence="10 11">
    <name type="scientific">Candidatus Methylumidiphilus alinenensis</name>
    <dbReference type="NCBI Taxonomy" id="2202197"/>
    <lineage>
        <taxon>Bacteria</taxon>
        <taxon>Pseudomonadati</taxon>
        <taxon>Pseudomonadota</taxon>
        <taxon>Gammaproteobacteria</taxon>
        <taxon>Methylococcales</taxon>
        <taxon>Candidatus Methylumidiphilus</taxon>
    </lineage>
</organism>
<dbReference type="Gene3D" id="3.40.50.10860">
    <property type="entry name" value="Leucine Dehydrogenase, chain A, domain 1"/>
    <property type="match status" value="1"/>
</dbReference>
<accession>A0A2W4SXR3</accession>
<dbReference type="GO" id="GO:0005829">
    <property type="term" value="C:cytosol"/>
    <property type="evidence" value="ECO:0007669"/>
    <property type="project" value="TreeGrafter"/>
</dbReference>
<dbReference type="PANTHER" id="PTHR21089">
    <property type="entry name" value="SHIKIMATE DEHYDROGENASE"/>
    <property type="match status" value="1"/>
</dbReference>
<reference evidence="10 11" key="1">
    <citation type="journal article" date="2018" name="Aquat. Microb. Ecol.">
        <title>Gammaproteobacterial methanotrophs dominate.</title>
        <authorList>
            <person name="Rissanen A.J."/>
            <person name="Saarenheimo J."/>
            <person name="Tiirola M."/>
            <person name="Peura S."/>
            <person name="Aalto S.L."/>
            <person name="Karvinen A."/>
            <person name="Nykanen H."/>
        </authorList>
    </citation>
    <scope>NUCLEOTIDE SEQUENCE [LARGE SCALE GENOMIC DNA]</scope>
    <source>
        <strain evidence="10">AMbin10</strain>
    </source>
</reference>